<keyword evidence="2" id="KW-1185">Reference proteome</keyword>
<reference evidence="1 2" key="1">
    <citation type="submission" date="2018-03" db="EMBL/GenBank/DDBJ databases">
        <authorList>
            <person name="Keele B.F."/>
        </authorList>
    </citation>
    <scope>NUCLEOTIDE SEQUENCE [LARGE SCALE GENOMIC DNA]</scope>
    <source>
        <strain evidence="1 2">CECT 8504</strain>
    </source>
</reference>
<gene>
    <name evidence="1" type="ORF">PAA8504_02051</name>
</gene>
<evidence type="ECO:0000313" key="1">
    <source>
        <dbReference type="EMBL" id="SPJ24223.1"/>
    </source>
</evidence>
<sequence length="85" mass="9269">MMPVELSDLSKDALRDLASVREVPGHTDMTKADLIDAMDNQAEDDLTPWLGLTRKEIYGAATEAGIDGAKDKDKRSLILELAGRV</sequence>
<proteinExistence type="predicted"/>
<evidence type="ECO:0008006" key="3">
    <source>
        <dbReference type="Google" id="ProtNLM"/>
    </source>
</evidence>
<dbReference type="Proteomes" id="UP000244912">
    <property type="component" value="Unassembled WGS sequence"/>
</dbReference>
<accession>A0A2R8BVQ4</accession>
<protein>
    <recommendedName>
        <fullName evidence="3">Rho termination factor N-terminal domain-containing protein</fullName>
    </recommendedName>
</protein>
<dbReference type="RefSeq" id="WP_108894042.1">
    <property type="nucleotide sequence ID" value="NZ_ONZF01000003.1"/>
</dbReference>
<dbReference type="EMBL" id="ONZF01000003">
    <property type="protein sequence ID" value="SPJ24223.1"/>
    <property type="molecule type" value="Genomic_DNA"/>
</dbReference>
<dbReference type="AlphaFoldDB" id="A0A2R8BVQ4"/>
<name>A0A2R8BVQ4_9RHOB</name>
<evidence type="ECO:0000313" key="2">
    <source>
        <dbReference type="Proteomes" id="UP000244912"/>
    </source>
</evidence>
<dbReference type="OrthoDB" id="7659049at2"/>
<organism evidence="1 2">
    <name type="scientific">Palleronia abyssalis</name>
    <dbReference type="NCBI Taxonomy" id="1501240"/>
    <lineage>
        <taxon>Bacteria</taxon>
        <taxon>Pseudomonadati</taxon>
        <taxon>Pseudomonadota</taxon>
        <taxon>Alphaproteobacteria</taxon>
        <taxon>Rhodobacterales</taxon>
        <taxon>Roseobacteraceae</taxon>
        <taxon>Palleronia</taxon>
    </lineage>
</organism>